<dbReference type="Pfam" id="PF13625">
    <property type="entry name" value="Helicase_C_3"/>
    <property type="match status" value="1"/>
</dbReference>
<evidence type="ECO:0000313" key="2">
    <source>
        <dbReference type="EMBL" id="QKG85162.1"/>
    </source>
</evidence>
<dbReference type="Proteomes" id="UP000503088">
    <property type="component" value="Chromosome"/>
</dbReference>
<dbReference type="RefSeq" id="WP_173223556.1">
    <property type="nucleotide sequence ID" value="NZ_CP048104.1"/>
</dbReference>
<proteinExistence type="predicted"/>
<protein>
    <recommendedName>
        <fullName evidence="1">Helicase XPB/Ssl2 N-terminal domain-containing protein</fullName>
    </recommendedName>
</protein>
<sequence length="622" mass="71288">MKPSWKECLEGLSKSSRIQIAVNRKEADSSVEGLADKSRLQPGIGTWSSLERDLLEDLVFRIGHQTIREGGPLWNALPFSNVRRRLGMTLLRQKGVCFLLKEAWGERVYFCPEEVQKAYLSTLFKEKEENLGEIKILQQEETGSGIWNLLFHLLVMVEQEKISLTQKGKLSNPWIRKLDAELGTEGMALQGSPWCDSENSPGLSLLLDLAFTLGLLRKEQGFMVPVNENVKNWLRTPWSALLETLYRFIKNRLLEKRPELASLWMLLELRGRRKTGSLRTVVTDWLEKAGNRQKVGRLTEELLHNWIRPLAAMGWLEAGETEEGPIWCWMPWTPPFGDLPSLQGYVKPDCEVLLPGFYPLSKRWLLAQYADWKGGDQLLIYSLSQASVQRGRKAGLTSEEMLAHLKEIASGPLPETVTENVRKWGEVNTITLRQVWLASISGTSPSELQERNSHCERTESGALIIEKNALEEMKESLEDQGFRVNWEKEEQRAWWKDVDHKDAFQKASWPPKTGKAPKVMDQIPDLKDSVPGFHHLPRMWTSGMRSYHPSTLEGLIRKAAELELDLKWESVSGEWGEFTPVRIFHRGEAVLTEGWNKKREKVQLSLQDIHRIQVATPWEENG</sequence>
<accession>A0A7D3XRH8</accession>
<gene>
    <name evidence="2" type="ORF">GXN76_12235</name>
</gene>
<dbReference type="EMBL" id="CP048104">
    <property type="protein sequence ID" value="QKG85162.1"/>
    <property type="molecule type" value="Genomic_DNA"/>
</dbReference>
<reference evidence="2 3" key="1">
    <citation type="submission" date="2020-01" db="EMBL/GenBank/DDBJ databases">
        <authorList>
            <person name="Gulvik C.A."/>
            <person name="Batra D.G."/>
        </authorList>
    </citation>
    <scope>NUCLEOTIDE SEQUENCE [LARGE SCALE GENOMIC DNA]</scope>
    <source>
        <strain evidence="2 3">W9323</strain>
    </source>
</reference>
<keyword evidence="3" id="KW-1185">Reference proteome</keyword>
<name>A0A7D3XRH8_9BACL</name>
<dbReference type="InterPro" id="IPR032830">
    <property type="entry name" value="XPB/Ssl2_N"/>
</dbReference>
<dbReference type="KEGG" id="kpul:GXN76_12235"/>
<evidence type="ECO:0000259" key="1">
    <source>
        <dbReference type="Pfam" id="PF13625"/>
    </source>
</evidence>
<dbReference type="AlphaFoldDB" id="A0A7D3XRH8"/>
<feature type="domain" description="Helicase XPB/Ssl2 N-terminal" evidence="1">
    <location>
        <begin position="346"/>
        <end position="424"/>
    </location>
</feature>
<organism evidence="2 3">
    <name type="scientific">Kroppenstedtia pulmonis</name>
    <dbReference type="NCBI Taxonomy" id="1380685"/>
    <lineage>
        <taxon>Bacteria</taxon>
        <taxon>Bacillati</taxon>
        <taxon>Bacillota</taxon>
        <taxon>Bacilli</taxon>
        <taxon>Bacillales</taxon>
        <taxon>Thermoactinomycetaceae</taxon>
        <taxon>Kroppenstedtia</taxon>
    </lineage>
</organism>
<evidence type="ECO:0000313" key="3">
    <source>
        <dbReference type="Proteomes" id="UP000503088"/>
    </source>
</evidence>